<organism evidence="14 15">
    <name type="scientific">Trichococcus collinsii</name>
    <dbReference type="NCBI Taxonomy" id="157076"/>
    <lineage>
        <taxon>Bacteria</taxon>
        <taxon>Bacillati</taxon>
        <taxon>Bacillota</taxon>
        <taxon>Bacilli</taxon>
        <taxon>Lactobacillales</taxon>
        <taxon>Carnobacteriaceae</taxon>
        <taxon>Trichococcus</taxon>
    </lineage>
</organism>
<protein>
    <recommendedName>
        <fullName evidence="3">N-acetylglucosamine-6-phosphate deacetylase</fullName>
        <ecNumber evidence="2">3.5.1.25</ecNumber>
    </recommendedName>
</protein>
<feature type="binding site" evidence="11">
    <location>
        <position position="138"/>
    </location>
    <ligand>
        <name>substrate</name>
    </ligand>
</feature>
<accession>A0AB38A1M2</accession>
<feature type="binding site" evidence="12">
    <location>
        <position position="214"/>
    </location>
    <ligand>
        <name>Zn(2+)</name>
        <dbReference type="ChEBI" id="CHEBI:29105"/>
    </ligand>
</feature>
<comment type="similarity">
    <text evidence="1 9">Belongs to the metallo-dependent hydrolases superfamily. NagA family.</text>
</comment>
<dbReference type="InterPro" id="IPR006680">
    <property type="entry name" value="Amidohydro-rel"/>
</dbReference>
<evidence type="ECO:0000256" key="12">
    <source>
        <dbReference type="PIRSR" id="PIRSR038994-3"/>
    </source>
</evidence>
<evidence type="ECO:0000256" key="8">
    <source>
        <dbReference type="ARBA" id="ARBA00060590"/>
    </source>
</evidence>
<evidence type="ECO:0000256" key="3">
    <source>
        <dbReference type="ARBA" id="ARBA00018029"/>
    </source>
</evidence>
<evidence type="ECO:0000256" key="2">
    <source>
        <dbReference type="ARBA" id="ARBA00011899"/>
    </source>
</evidence>
<dbReference type="Proteomes" id="UP000199042">
    <property type="component" value="Unassembled WGS sequence"/>
</dbReference>
<evidence type="ECO:0000313" key="14">
    <source>
        <dbReference type="EMBL" id="SEA66868.1"/>
    </source>
</evidence>
<dbReference type="SUPFAM" id="SSF51556">
    <property type="entry name" value="Metallo-dependent hydrolases"/>
    <property type="match status" value="1"/>
</dbReference>
<dbReference type="PIRSF" id="PIRSF038994">
    <property type="entry name" value="NagA"/>
    <property type="match status" value="1"/>
</dbReference>
<evidence type="ECO:0000259" key="13">
    <source>
        <dbReference type="Pfam" id="PF01979"/>
    </source>
</evidence>
<dbReference type="InterPro" id="IPR003764">
    <property type="entry name" value="GlcNAc_6-P_deAcase"/>
</dbReference>
<gene>
    <name evidence="14" type="ORF">SAMN04488525_104137</name>
</gene>
<feature type="binding site" evidence="11">
    <location>
        <begin position="306"/>
        <end position="308"/>
    </location>
    <ligand>
        <name>substrate</name>
    </ligand>
</feature>
<dbReference type="EMBL" id="FNQH01000004">
    <property type="protein sequence ID" value="SEA66868.1"/>
    <property type="molecule type" value="Genomic_DNA"/>
</dbReference>
<dbReference type="InterPro" id="IPR032466">
    <property type="entry name" value="Metal_Hydrolase"/>
</dbReference>
<evidence type="ECO:0000256" key="6">
    <source>
        <dbReference type="ARBA" id="ARBA00023277"/>
    </source>
</evidence>
<keyword evidence="5 9" id="KW-0378">Hydrolase</keyword>
<dbReference type="FunFam" id="3.20.20.140:FF:000004">
    <property type="entry name" value="N-acetylglucosamine-6-phosphate deacetylase"/>
    <property type="match status" value="1"/>
</dbReference>
<dbReference type="NCBIfam" id="TIGR00221">
    <property type="entry name" value="nagA"/>
    <property type="match status" value="1"/>
</dbReference>
<dbReference type="PANTHER" id="PTHR11113">
    <property type="entry name" value="N-ACETYLGLUCOSAMINE-6-PHOSPHATE DEACETYLASE"/>
    <property type="match status" value="1"/>
</dbReference>
<dbReference type="RefSeq" id="WP_086986178.1">
    <property type="nucleotide sequence ID" value="NZ_FJNA01000002.1"/>
</dbReference>
<evidence type="ECO:0000256" key="11">
    <source>
        <dbReference type="PIRSR" id="PIRSR038994-2"/>
    </source>
</evidence>
<dbReference type="Gene3D" id="3.20.20.140">
    <property type="entry name" value="Metal-dependent hydrolases"/>
    <property type="match status" value="1"/>
</dbReference>
<evidence type="ECO:0000313" key="15">
    <source>
        <dbReference type="Proteomes" id="UP000199042"/>
    </source>
</evidence>
<dbReference type="GO" id="GO:0006046">
    <property type="term" value="P:N-acetylglucosamine catabolic process"/>
    <property type="evidence" value="ECO:0007669"/>
    <property type="project" value="TreeGrafter"/>
</dbReference>
<evidence type="ECO:0000256" key="7">
    <source>
        <dbReference type="ARBA" id="ARBA00047647"/>
    </source>
</evidence>
<dbReference type="Gene3D" id="2.30.40.10">
    <property type="entry name" value="Urease, subunit C, domain 1"/>
    <property type="match status" value="1"/>
</dbReference>
<name>A0AB38A1M2_9LACT</name>
<feature type="binding site" evidence="11">
    <location>
        <begin position="217"/>
        <end position="218"/>
    </location>
    <ligand>
        <name>substrate</name>
    </ligand>
</feature>
<comment type="cofactor">
    <cofactor evidence="12">
        <name>a divalent metal cation</name>
        <dbReference type="ChEBI" id="CHEBI:60240"/>
    </cofactor>
    <text evidence="12">Binds 1 divalent metal cation per subunit.</text>
</comment>
<keyword evidence="15" id="KW-1185">Reference proteome</keyword>
<sequence length="384" mass="41414">MKKYVFAETFYFTDGEKGPGYLEITEGKFGSFTSEKPSAGDIIDYSGKRIAPGLVDTHIHGYKGHDVMDNDLGGLNVIAEGILSCGVTSFLPTTLTASTEQLDAVCAMIGENITSIRGAKIQGIFLEGPFFSEKYKGAQNPKYMGDPSIEKLAKWQKLARGNVKKIALAPERAGTLDFIDYATEHNIRTAIAHTEATYEQCKEAVEHGANIFVHTYNGMRGLHHREPGVVGAAITLKNVFDELICDGHHVHPVSTQVVMDGHGRDKTVLVTDCMRGGGLGEGESMLGEFPVLIKDGAARLVSDDSLAGSVLELIQAVQNVVSWGIATPAEAIKMASFIPAQSVGIDGVCGQIAKGHAADFIVLNENLELEETYLDGKIAYMKYK</sequence>
<dbReference type="EC" id="3.5.1.25" evidence="2"/>
<evidence type="ECO:0000256" key="9">
    <source>
        <dbReference type="PIRNR" id="PIRNR038994"/>
    </source>
</evidence>
<proteinExistence type="inferred from homology"/>
<dbReference type="AlphaFoldDB" id="A0AB38A1M2"/>
<dbReference type="CDD" id="cd00854">
    <property type="entry name" value="NagA"/>
    <property type="match status" value="1"/>
</dbReference>
<reference evidence="14 15" key="1">
    <citation type="submission" date="2016-10" db="EMBL/GenBank/DDBJ databases">
        <authorList>
            <person name="Varghese N."/>
            <person name="Submissions S."/>
        </authorList>
    </citation>
    <scope>NUCLEOTIDE SEQUENCE [LARGE SCALE GENOMIC DNA]</scope>
    <source>
        <strain evidence="14 15">DSM 14526</strain>
    </source>
</reference>
<dbReference type="SUPFAM" id="SSF51338">
    <property type="entry name" value="Composite domain of metallo-dependent hydrolases"/>
    <property type="match status" value="1"/>
</dbReference>
<feature type="domain" description="Amidohydrolase-related" evidence="13">
    <location>
        <begin position="50"/>
        <end position="378"/>
    </location>
</feature>
<comment type="pathway">
    <text evidence="8">Amino-sugar metabolism; N-acetylneuraminate degradation; D-fructose 6-phosphate from N-acetylneuraminate: step 4/5.</text>
</comment>
<feature type="binding site" evidence="12">
    <location>
        <position position="193"/>
    </location>
    <ligand>
        <name>Zn(2+)</name>
        <dbReference type="ChEBI" id="CHEBI:29105"/>
    </ligand>
</feature>
<feature type="active site" description="Proton donor/acceptor" evidence="10">
    <location>
        <position position="272"/>
    </location>
</feature>
<feature type="binding site" evidence="11">
    <location>
        <position position="249"/>
    </location>
    <ligand>
        <name>substrate</name>
    </ligand>
</feature>
<dbReference type="Pfam" id="PF01979">
    <property type="entry name" value="Amidohydro_1"/>
    <property type="match status" value="1"/>
</dbReference>
<keyword evidence="6 9" id="KW-0119">Carbohydrate metabolism</keyword>
<dbReference type="PANTHER" id="PTHR11113:SF14">
    <property type="entry name" value="N-ACETYLGLUCOSAMINE-6-PHOSPHATE DEACETYLASE"/>
    <property type="match status" value="1"/>
</dbReference>
<feature type="binding site" evidence="11">
    <location>
        <position position="225"/>
    </location>
    <ligand>
        <name>substrate</name>
    </ligand>
</feature>
<dbReference type="GO" id="GO:0046872">
    <property type="term" value="F:metal ion binding"/>
    <property type="evidence" value="ECO:0007669"/>
    <property type="project" value="UniProtKB-KW"/>
</dbReference>
<feature type="binding site" evidence="12">
    <location>
        <position position="127"/>
    </location>
    <ligand>
        <name>Zn(2+)</name>
        <dbReference type="ChEBI" id="CHEBI:29105"/>
    </ligand>
</feature>
<dbReference type="GO" id="GO:0008448">
    <property type="term" value="F:N-acetylglucosamine-6-phosphate deacetylase activity"/>
    <property type="evidence" value="ECO:0007669"/>
    <property type="project" value="UniProtKB-EC"/>
</dbReference>
<evidence type="ECO:0000256" key="4">
    <source>
        <dbReference type="ARBA" id="ARBA00022723"/>
    </source>
</evidence>
<evidence type="ECO:0000256" key="5">
    <source>
        <dbReference type="ARBA" id="ARBA00022801"/>
    </source>
</evidence>
<dbReference type="InterPro" id="IPR011059">
    <property type="entry name" value="Metal-dep_hydrolase_composite"/>
</dbReference>
<evidence type="ECO:0000256" key="10">
    <source>
        <dbReference type="PIRSR" id="PIRSR038994-1"/>
    </source>
</evidence>
<keyword evidence="4 12" id="KW-0479">Metal-binding</keyword>
<comment type="caution">
    <text evidence="14">The sequence shown here is derived from an EMBL/GenBank/DDBJ whole genome shotgun (WGS) entry which is preliminary data.</text>
</comment>
<evidence type="ECO:0000256" key="1">
    <source>
        <dbReference type="ARBA" id="ARBA00010716"/>
    </source>
</evidence>
<comment type="catalytic activity">
    <reaction evidence="7">
        <text>N-acetyl-D-glucosamine 6-phosphate + H2O = D-glucosamine 6-phosphate + acetate</text>
        <dbReference type="Rhea" id="RHEA:22936"/>
        <dbReference type="ChEBI" id="CHEBI:15377"/>
        <dbReference type="ChEBI" id="CHEBI:30089"/>
        <dbReference type="ChEBI" id="CHEBI:57513"/>
        <dbReference type="ChEBI" id="CHEBI:58725"/>
        <dbReference type="EC" id="3.5.1.25"/>
    </reaction>
</comment>